<organism evidence="1 2">
    <name type="scientific">Colwellia phage 9A</name>
    <dbReference type="NCBI Taxonomy" id="765765"/>
    <lineage>
        <taxon>Viruses</taxon>
        <taxon>Duplodnaviria</taxon>
        <taxon>Heunggongvirae</taxon>
        <taxon>Uroviricota</taxon>
        <taxon>Caudoviricetes</taxon>
        <taxon>Franklinbayvirus</taxon>
        <taxon>Franklinbayvirus fv9A</taxon>
    </lineage>
</organism>
<dbReference type="KEGG" id="vg:13165482"/>
<proteinExistence type="predicted"/>
<keyword evidence="2" id="KW-1185">Reference proteome</keyword>
<reference evidence="1 2" key="1">
    <citation type="journal article" date="2013" name="Extremophiles">
        <title>Genomic analysis of cold-active Colwelliaphage 9A and psychrophilic phage-host interactions.</title>
        <authorList>
            <person name="Colangelo-Lillis J.R."/>
            <person name="Deming J.W."/>
        </authorList>
    </citation>
    <scope>NUCLEOTIDE SEQUENCE [LARGE SCALE GENOMIC DNA]</scope>
    <source>
        <strain evidence="1">9A</strain>
    </source>
</reference>
<evidence type="ECO:0000313" key="2">
    <source>
        <dbReference type="Proteomes" id="UP000005266"/>
    </source>
</evidence>
<dbReference type="RefSeq" id="YP_006489251.1">
    <property type="nucleotide sequence ID" value="NC_018088.1"/>
</dbReference>
<accession>I3UME6</accession>
<dbReference type="Proteomes" id="UP000005266">
    <property type="component" value="Segment"/>
</dbReference>
<name>I3UME6_9CAUD</name>
<gene>
    <name evidence="1" type="ORF">COPG_00065</name>
</gene>
<protein>
    <submittedName>
        <fullName evidence="1">Uncharacterized protein</fullName>
    </submittedName>
</protein>
<evidence type="ECO:0000313" key="1">
    <source>
        <dbReference type="EMBL" id="AFK66661.1"/>
    </source>
</evidence>
<dbReference type="EMBL" id="HQ317390">
    <property type="protein sequence ID" value="AFK66661.1"/>
    <property type="molecule type" value="Genomic_DNA"/>
</dbReference>
<sequence length="251" mass="27900">MADLADIPLRDAKDGAAQLVLLRSYLKDPSGDTYPDNLLIDLLVNEDSLIIWTELVGDDSGVLPYSYDTSYLKEPINRVRLLTSDTNELSIKHTNMEILAYLDVIPLRYVVMCINMETSTDITTPTDPNHPIAILRNYLKDGDGKDATDDILVKLILSSGMNPFGIVLDKLERITSTQLAETSSNMGSNMASIDGITFSSPLEETATIQQSFDSVSAHLARSTYIKDSVFGMYECGVNLSEQDWEKKWYAI</sequence>
<dbReference type="GeneID" id="13165482"/>